<reference evidence="7 8" key="1">
    <citation type="submission" date="2012-09" db="EMBL/GenBank/DDBJ databases">
        <title>The Genome Sequence of Massilia timonae CCUG 45783.</title>
        <authorList>
            <consortium name="The Broad Institute Genome Sequencing Platform"/>
            <person name="Earl A."/>
            <person name="Ward D."/>
            <person name="Feldgarden M."/>
            <person name="Gevers D."/>
            <person name="Huys G."/>
            <person name="Walker B."/>
            <person name="Young S.K."/>
            <person name="Zeng Q."/>
            <person name="Gargeya S."/>
            <person name="Fitzgerald M."/>
            <person name="Haas B."/>
            <person name="Abouelleil A."/>
            <person name="Alvarado L."/>
            <person name="Arachchi H.M."/>
            <person name="Berlin A.M."/>
            <person name="Chapman S.B."/>
            <person name="Goldberg J."/>
            <person name="Griggs A."/>
            <person name="Gujja S."/>
            <person name="Hansen M."/>
            <person name="Howarth C."/>
            <person name="Imamovic A."/>
            <person name="Larimer J."/>
            <person name="McCowen C."/>
            <person name="Montmayeur A."/>
            <person name="Murphy C."/>
            <person name="Neiman D."/>
            <person name="Pearson M."/>
            <person name="Priest M."/>
            <person name="Roberts A."/>
            <person name="Saif S."/>
            <person name="Shea T."/>
            <person name="Sisk P."/>
            <person name="Sykes S."/>
            <person name="Wortman J."/>
            <person name="Nusbaum C."/>
            <person name="Birren B."/>
        </authorList>
    </citation>
    <scope>NUCLEOTIDE SEQUENCE [LARGE SCALE GENOMIC DNA]</scope>
    <source>
        <strain evidence="7 8">CCUG 45783</strain>
    </source>
</reference>
<dbReference type="InterPro" id="IPR015421">
    <property type="entry name" value="PyrdxlP-dep_Trfase_major"/>
</dbReference>
<keyword evidence="4" id="KW-0808">Transferase</keyword>
<evidence type="ECO:0000256" key="1">
    <source>
        <dbReference type="ARBA" id="ARBA00001933"/>
    </source>
</evidence>
<dbReference type="AlphaFoldDB" id="K9DCT2"/>
<dbReference type="InterPro" id="IPR015424">
    <property type="entry name" value="PyrdxlP-dep_Trfase"/>
</dbReference>
<dbReference type="CDD" id="cd00609">
    <property type="entry name" value="AAT_like"/>
    <property type="match status" value="1"/>
</dbReference>
<protein>
    <recommendedName>
        <fullName evidence="6">Aminotransferase class I/classII large domain-containing protein</fullName>
    </recommendedName>
</protein>
<evidence type="ECO:0000256" key="4">
    <source>
        <dbReference type="ARBA" id="ARBA00022679"/>
    </source>
</evidence>
<name>K9DCT2_9BURK</name>
<sequence length="401" mass="43709">MRSRPPNLDNSPDTMNISNRIAHSRPLATTAMHGRAEALRNAGERVIDFSIAISHFPAPASVLDAVSGAIERERTLPYTEVGGALKVREALRAKLAGENRIEARADEIIVTNGCKQAYYQALYAMTDPGDRIAVFRPHWPAYLATAELLGLEVVLADLPETLTEACLAALGKVKVLVLNNPHNPTGKVYTRRELELVRDWATAGGVHVIVDESYEHLIFDGEHVTLAALCDWRAVGVVTLFSASQSYAMMGWRVGFALAPAALVNAMQTLQGPITAAAPHLSQVAAVAAFATGTPHELLRDYRARRDLVVRRFADAPWITMHAPASGPYLWGDVRGLTMDTVGFAERLLEEERVALMPGDALGEPGFIRIGYISDDEDTLMEGVRRIIAFGTRLAQSAEPR</sequence>
<evidence type="ECO:0000256" key="3">
    <source>
        <dbReference type="ARBA" id="ARBA00022576"/>
    </source>
</evidence>
<dbReference type="GO" id="GO:0008483">
    <property type="term" value="F:transaminase activity"/>
    <property type="evidence" value="ECO:0007669"/>
    <property type="project" value="UniProtKB-KW"/>
</dbReference>
<dbReference type="EMBL" id="AGZI01000033">
    <property type="protein sequence ID" value="EKU82053.1"/>
    <property type="molecule type" value="Genomic_DNA"/>
</dbReference>
<proteinExistence type="inferred from homology"/>
<dbReference type="InterPro" id="IPR050596">
    <property type="entry name" value="AspAT/PAT-like"/>
</dbReference>
<feature type="domain" description="Aminotransferase class I/classII large" evidence="6">
    <location>
        <begin position="46"/>
        <end position="385"/>
    </location>
</feature>
<dbReference type="PANTHER" id="PTHR46383:SF1">
    <property type="entry name" value="ASPARTATE AMINOTRANSFERASE"/>
    <property type="match status" value="1"/>
</dbReference>
<dbReference type="eggNOG" id="COG0436">
    <property type="taxonomic scope" value="Bacteria"/>
</dbReference>
<gene>
    <name evidence="7" type="ORF">HMPREF9710_02746</name>
</gene>
<accession>K9DCT2</accession>
<dbReference type="Gene3D" id="3.40.640.10">
    <property type="entry name" value="Type I PLP-dependent aspartate aminotransferase-like (Major domain)"/>
    <property type="match status" value="1"/>
</dbReference>
<keyword evidence="8" id="KW-1185">Reference proteome</keyword>
<evidence type="ECO:0000313" key="8">
    <source>
        <dbReference type="Proteomes" id="UP000009874"/>
    </source>
</evidence>
<comment type="cofactor">
    <cofactor evidence="1">
        <name>pyridoxal 5'-phosphate</name>
        <dbReference type="ChEBI" id="CHEBI:597326"/>
    </cofactor>
</comment>
<evidence type="ECO:0000313" key="7">
    <source>
        <dbReference type="EMBL" id="EKU82053.1"/>
    </source>
</evidence>
<dbReference type="GO" id="GO:0006520">
    <property type="term" value="P:amino acid metabolic process"/>
    <property type="evidence" value="ECO:0007669"/>
    <property type="project" value="InterPro"/>
</dbReference>
<dbReference type="PATRIC" id="fig|883126.3.peg.2771"/>
<dbReference type="Pfam" id="PF00155">
    <property type="entry name" value="Aminotran_1_2"/>
    <property type="match status" value="1"/>
</dbReference>
<evidence type="ECO:0000259" key="6">
    <source>
        <dbReference type="Pfam" id="PF00155"/>
    </source>
</evidence>
<dbReference type="GO" id="GO:0030170">
    <property type="term" value="F:pyridoxal phosphate binding"/>
    <property type="evidence" value="ECO:0007669"/>
    <property type="project" value="InterPro"/>
</dbReference>
<comment type="similarity">
    <text evidence="2">Belongs to the class-I pyridoxal-phosphate-dependent aminotransferase family.</text>
</comment>
<dbReference type="InterPro" id="IPR004839">
    <property type="entry name" value="Aminotransferase_I/II_large"/>
</dbReference>
<comment type="caution">
    <text evidence="7">The sequence shown here is derived from an EMBL/GenBank/DDBJ whole genome shotgun (WGS) entry which is preliminary data.</text>
</comment>
<keyword evidence="5" id="KW-0663">Pyridoxal phosphate</keyword>
<evidence type="ECO:0000256" key="5">
    <source>
        <dbReference type="ARBA" id="ARBA00022898"/>
    </source>
</evidence>
<keyword evidence="3" id="KW-0032">Aminotransferase</keyword>
<dbReference type="PANTHER" id="PTHR46383">
    <property type="entry name" value="ASPARTATE AMINOTRANSFERASE"/>
    <property type="match status" value="1"/>
</dbReference>
<organism evidence="7 8">
    <name type="scientific">Massilia timonae CCUG 45783</name>
    <dbReference type="NCBI Taxonomy" id="883126"/>
    <lineage>
        <taxon>Bacteria</taxon>
        <taxon>Pseudomonadati</taxon>
        <taxon>Pseudomonadota</taxon>
        <taxon>Betaproteobacteria</taxon>
        <taxon>Burkholderiales</taxon>
        <taxon>Oxalobacteraceae</taxon>
        <taxon>Telluria group</taxon>
        <taxon>Massilia</taxon>
    </lineage>
</organism>
<dbReference type="STRING" id="47229.LO55_3437"/>
<dbReference type="HOGENOM" id="CLU_017584_4_0_4"/>
<evidence type="ECO:0000256" key="2">
    <source>
        <dbReference type="ARBA" id="ARBA00007441"/>
    </source>
</evidence>
<dbReference type="Proteomes" id="UP000009874">
    <property type="component" value="Unassembled WGS sequence"/>
</dbReference>
<dbReference type="SUPFAM" id="SSF53383">
    <property type="entry name" value="PLP-dependent transferases"/>
    <property type="match status" value="1"/>
</dbReference>